<keyword evidence="1" id="KW-0732">Signal</keyword>
<accession>A0ABN8KMS3</accession>
<organism evidence="2 3">
    <name type="scientific">Neobacillus rhizosphaerae</name>
    <dbReference type="NCBI Taxonomy" id="2880965"/>
    <lineage>
        <taxon>Bacteria</taxon>
        <taxon>Bacillati</taxon>
        <taxon>Bacillota</taxon>
        <taxon>Bacilli</taxon>
        <taxon>Bacillales</taxon>
        <taxon>Bacillaceae</taxon>
        <taxon>Neobacillus</taxon>
    </lineage>
</organism>
<name>A0ABN8KMS3_9BACI</name>
<evidence type="ECO:0000313" key="3">
    <source>
        <dbReference type="Proteomes" id="UP000838308"/>
    </source>
</evidence>
<dbReference type="RefSeq" id="WP_248735162.1">
    <property type="nucleotide sequence ID" value="NZ_CALBWS010000011.1"/>
</dbReference>
<keyword evidence="3" id="KW-1185">Reference proteome</keyword>
<reference evidence="2" key="1">
    <citation type="submission" date="2022-04" db="EMBL/GenBank/DDBJ databases">
        <authorList>
            <person name="Criscuolo A."/>
        </authorList>
    </citation>
    <scope>NUCLEOTIDE SEQUENCE</scope>
    <source>
        <strain evidence="2">CIP111895</strain>
    </source>
</reference>
<evidence type="ECO:0008006" key="4">
    <source>
        <dbReference type="Google" id="ProtNLM"/>
    </source>
</evidence>
<evidence type="ECO:0000313" key="2">
    <source>
        <dbReference type="EMBL" id="CAH2714856.1"/>
    </source>
</evidence>
<evidence type="ECO:0000256" key="1">
    <source>
        <dbReference type="SAM" id="SignalP"/>
    </source>
</evidence>
<feature type="chain" id="PRO_5045119145" description="Phosphatase" evidence="1">
    <location>
        <begin position="18"/>
        <end position="46"/>
    </location>
</feature>
<gene>
    <name evidence="2" type="ORF">BACCIP111895_02032</name>
</gene>
<proteinExistence type="predicted"/>
<dbReference type="Proteomes" id="UP000838308">
    <property type="component" value="Unassembled WGS sequence"/>
</dbReference>
<feature type="signal peptide" evidence="1">
    <location>
        <begin position="1"/>
        <end position="17"/>
    </location>
</feature>
<sequence length="46" mass="4903">MKKAVVLLFSLSLLVFLSPSNVKSSKSSVQVAQTPITADHPILPPL</sequence>
<protein>
    <recommendedName>
        <fullName evidence="4">Phosphatase</fullName>
    </recommendedName>
</protein>
<dbReference type="EMBL" id="CALBWS010000011">
    <property type="protein sequence ID" value="CAH2714856.1"/>
    <property type="molecule type" value="Genomic_DNA"/>
</dbReference>
<comment type="caution">
    <text evidence="2">The sequence shown here is derived from an EMBL/GenBank/DDBJ whole genome shotgun (WGS) entry which is preliminary data.</text>
</comment>